<dbReference type="Proteomes" id="UP000199473">
    <property type="component" value="Unassembled WGS sequence"/>
</dbReference>
<name>A0A1I4B8Y8_9PROT</name>
<proteinExistence type="predicted"/>
<protein>
    <submittedName>
        <fullName evidence="2">Hemin uptake protein HemP</fullName>
    </submittedName>
</protein>
<dbReference type="STRING" id="1123062.SAMN02745775_10532"/>
<reference evidence="2 3" key="1">
    <citation type="submission" date="2016-10" db="EMBL/GenBank/DDBJ databases">
        <authorList>
            <person name="de Groot N.N."/>
        </authorList>
    </citation>
    <scope>NUCLEOTIDE SEQUENCE [LARGE SCALE GENOMIC DNA]</scope>
    <source>
        <strain evidence="2 3">DSM 19981</strain>
    </source>
</reference>
<organism evidence="2 3">
    <name type="scientific">Falsiroseomonas stagni DSM 19981</name>
    <dbReference type="NCBI Taxonomy" id="1123062"/>
    <lineage>
        <taxon>Bacteria</taxon>
        <taxon>Pseudomonadati</taxon>
        <taxon>Pseudomonadota</taxon>
        <taxon>Alphaproteobacteria</taxon>
        <taxon>Acetobacterales</taxon>
        <taxon>Roseomonadaceae</taxon>
        <taxon>Falsiroseomonas</taxon>
    </lineage>
</organism>
<keyword evidence="3" id="KW-1185">Reference proteome</keyword>
<dbReference type="Pfam" id="PF10636">
    <property type="entry name" value="hemP"/>
    <property type="match status" value="1"/>
</dbReference>
<evidence type="ECO:0000256" key="1">
    <source>
        <dbReference type="SAM" id="MobiDB-lite"/>
    </source>
</evidence>
<gene>
    <name evidence="2" type="ORF">SAMN02745775_10532</name>
</gene>
<dbReference type="RefSeq" id="WP_092960576.1">
    <property type="nucleotide sequence ID" value="NZ_FOSQ01000005.1"/>
</dbReference>
<dbReference type="AlphaFoldDB" id="A0A1I4B8Y8"/>
<dbReference type="EMBL" id="FOSQ01000005">
    <property type="protein sequence ID" value="SFK64557.1"/>
    <property type="molecule type" value="Genomic_DNA"/>
</dbReference>
<dbReference type="Gene3D" id="2.10.70.10">
    <property type="entry name" value="Complement Module, domain 1"/>
    <property type="match status" value="1"/>
</dbReference>
<evidence type="ECO:0000313" key="3">
    <source>
        <dbReference type="Proteomes" id="UP000199473"/>
    </source>
</evidence>
<evidence type="ECO:0000313" key="2">
    <source>
        <dbReference type="EMBL" id="SFK64557.1"/>
    </source>
</evidence>
<dbReference type="InterPro" id="IPR019600">
    <property type="entry name" value="Hemin_uptake_protein_HemP"/>
</dbReference>
<feature type="compositionally biased region" description="Pro residues" evidence="1">
    <location>
        <begin position="1"/>
        <end position="15"/>
    </location>
</feature>
<feature type="region of interest" description="Disordered" evidence="1">
    <location>
        <begin position="1"/>
        <end position="20"/>
    </location>
</feature>
<sequence length="53" mass="5707">MTEAPPLPEPPPAPAPTLTSETLLQGGREATILHGGEVYRLRLTSKDKLILTK</sequence>
<accession>A0A1I4B8Y8</accession>